<dbReference type="EMBL" id="BAABAJ010000006">
    <property type="protein sequence ID" value="GAA3914758.1"/>
    <property type="molecule type" value="Genomic_DNA"/>
</dbReference>
<gene>
    <name evidence="7" type="ORF">GCM10022244_25640</name>
</gene>
<dbReference type="InterPro" id="IPR008271">
    <property type="entry name" value="Ser/Thr_kinase_AS"/>
</dbReference>
<evidence type="ECO:0000256" key="3">
    <source>
        <dbReference type="ARBA" id="ARBA00022777"/>
    </source>
</evidence>
<evidence type="ECO:0000256" key="1">
    <source>
        <dbReference type="ARBA" id="ARBA00022679"/>
    </source>
</evidence>
<dbReference type="PROSITE" id="PS00108">
    <property type="entry name" value="PROTEIN_KINASE_ST"/>
    <property type="match status" value="1"/>
</dbReference>
<dbReference type="Pfam" id="PF00069">
    <property type="entry name" value="Pkinase"/>
    <property type="match status" value="1"/>
</dbReference>
<dbReference type="PROSITE" id="PS00107">
    <property type="entry name" value="PROTEIN_KINASE_ATP"/>
    <property type="match status" value="1"/>
</dbReference>
<dbReference type="InterPro" id="IPR015943">
    <property type="entry name" value="WD40/YVTN_repeat-like_dom_sf"/>
</dbReference>
<dbReference type="RefSeq" id="WP_345281875.1">
    <property type="nucleotide sequence ID" value="NZ_BAABAJ010000006.1"/>
</dbReference>
<evidence type="ECO:0000313" key="7">
    <source>
        <dbReference type="EMBL" id="GAA3914758.1"/>
    </source>
</evidence>
<dbReference type="Gene3D" id="1.10.510.10">
    <property type="entry name" value="Transferase(Phosphotransferase) domain 1"/>
    <property type="match status" value="1"/>
</dbReference>
<dbReference type="SUPFAM" id="SSF50998">
    <property type="entry name" value="Quinoprotein alcohol dehydrogenase-like"/>
    <property type="match status" value="1"/>
</dbReference>
<comment type="caution">
    <text evidence="7">The sequence shown here is derived from an EMBL/GenBank/DDBJ whole genome shotgun (WGS) entry which is preliminary data.</text>
</comment>
<name>A0ABP7M4W5_9ACTN</name>
<protein>
    <recommendedName>
        <fullName evidence="6">Protein kinase domain-containing protein</fullName>
    </recommendedName>
</protein>
<dbReference type="PANTHER" id="PTHR43289:SF34">
    <property type="entry name" value="SERINE_THREONINE-PROTEIN KINASE YBDM-RELATED"/>
    <property type="match status" value="1"/>
</dbReference>
<dbReference type="InterPro" id="IPR011009">
    <property type="entry name" value="Kinase-like_dom_sf"/>
</dbReference>
<evidence type="ECO:0000313" key="8">
    <source>
        <dbReference type="Proteomes" id="UP001501000"/>
    </source>
</evidence>
<accession>A0ABP7M4W5</accession>
<evidence type="ECO:0000256" key="4">
    <source>
        <dbReference type="ARBA" id="ARBA00022840"/>
    </source>
</evidence>
<dbReference type="SUPFAM" id="SSF56112">
    <property type="entry name" value="Protein kinase-like (PK-like)"/>
    <property type="match status" value="1"/>
</dbReference>
<evidence type="ECO:0000256" key="5">
    <source>
        <dbReference type="PROSITE-ProRule" id="PRU10141"/>
    </source>
</evidence>
<evidence type="ECO:0000256" key="2">
    <source>
        <dbReference type="ARBA" id="ARBA00022741"/>
    </source>
</evidence>
<dbReference type="InterPro" id="IPR002372">
    <property type="entry name" value="PQQ_rpt_dom"/>
</dbReference>
<dbReference type="SMART" id="SM00220">
    <property type="entry name" value="S_TKc"/>
    <property type="match status" value="1"/>
</dbReference>
<keyword evidence="4 5" id="KW-0067">ATP-binding</keyword>
<dbReference type="Pfam" id="PF13360">
    <property type="entry name" value="PQQ_2"/>
    <property type="match status" value="1"/>
</dbReference>
<dbReference type="PROSITE" id="PS50011">
    <property type="entry name" value="PROTEIN_KINASE_DOM"/>
    <property type="match status" value="1"/>
</dbReference>
<feature type="domain" description="Protein kinase" evidence="6">
    <location>
        <begin position="17"/>
        <end position="266"/>
    </location>
</feature>
<dbReference type="InterPro" id="IPR018391">
    <property type="entry name" value="PQQ_b-propeller_rpt"/>
</dbReference>
<dbReference type="SMART" id="SM00564">
    <property type="entry name" value="PQQ"/>
    <property type="match status" value="4"/>
</dbReference>
<dbReference type="Proteomes" id="UP001501000">
    <property type="component" value="Unassembled WGS sequence"/>
</dbReference>
<organism evidence="7 8">
    <name type="scientific">Streptomyces gulbargensis</name>
    <dbReference type="NCBI Taxonomy" id="364901"/>
    <lineage>
        <taxon>Bacteria</taxon>
        <taxon>Bacillati</taxon>
        <taxon>Actinomycetota</taxon>
        <taxon>Actinomycetes</taxon>
        <taxon>Kitasatosporales</taxon>
        <taxon>Streptomycetaceae</taxon>
        <taxon>Streptomyces</taxon>
    </lineage>
</organism>
<evidence type="ECO:0000259" key="6">
    <source>
        <dbReference type="PROSITE" id="PS50011"/>
    </source>
</evidence>
<proteinExistence type="predicted"/>
<dbReference type="InterPro" id="IPR000719">
    <property type="entry name" value="Prot_kinase_dom"/>
</dbReference>
<sequence length="708" mass="75216">MTTQPLSTGDPIRLGPYRLLGVLGEGGMGKVYVGRDATGTPAAVKVLRPELAHDQHLAQRFVREADMARAVTGKGVARILGARTDGGRLWIAAEFLAGPTLGEAVHAYGPMDAPTVRSLAVHLARTLHDIHAAGLVHRDLKPANIVLTSIGPRIIDFGIARPEHGLTLTTTGQIPVTPGYGAPEQVLGQRVGPASDVFSLGAVLAYAASGRRTFDGAHVAAVQYEVVHGAPDLSLVPPELRDLIAPCLAKDPQLRPSPAQVTTAFAPPKGADRAWHRGPLAVDIKRREEHIRGLAAPEATPVSTIAPSRRRFLTGTAVGMAVLGAGAGAGAWWLGRGDEKRPAEGRAPAFEVPPAVTTPQAAFISVTNSRPGEAPRPLWGPVDVPAPDGAPPLPVRDVLVVHMRKGGLLALSVTTGKERWRARETDPRAGLVSVAGRLVVGADERGTLHAYVASTGRPVWQTEAGAQTVLAADDTHVYVVTEDNQLLALDAWTLKTRWSRPMPSPRSPEGPAKAAVGRKRLVIHGRDGVVSALDTDTGKAVWDTTGQGTDGQAPGMGADVVYLGGPELTAWRLDRGEYLWAQKAFNLARRNRWGTPVADGELVFVMDNGLARRYRTAQEVKVPLSDWYVLLDSFGARITTVTAPAVEGATVWLPEPDGSGIQVVHRTTAEKLFTLTMEREGPYQLVSDGNRVFVTRGGRVAAFPVLGV</sequence>
<keyword evidence="2 5" id="KW-0547">Nucleotide-binding</keyword>
<dbReference type="CDD" id="cd14014">
    <property type="entry name" value="STKc_PknB_like"/>
    <property type="match status" value="1"/>
</dbReference>
<keyword evidence="3" id="KW-0418">Kinase</keyword>
<dbReference type="InterPro" id="IPR017441">
    <property type="entry name" value="Protein_kinase_ATP_BS"/>
</dbReference>
<feature type="binding site" evidence="5">
    <location>
        <position position="45"/>
    </location>
    <ligand>
        <name>ATP</name>
        <dbReference type="ChEBI" id="CHEBI:30616"/>
    </ligand>
</feature>
<dbReference type="Gene3D" id="2.130.10.10">
    <property type="entry name" value="YVTN repeat-like/Quinoprotein amine dehydrogenase"/>
    <property type="match status" value="1"/>
</dbReference>
<keyword evidence="8" id="KW-1185">Reference proteome</keyword>
<dbReference type="Gene3D" id="3.30.200.20">
    <property type="entry name" value="Phosphorylase Kinase, domain 1"/>
    <property type="match status" value="1"/>
</dbReference>
<keyword evidence="1" id="KW-0808">Transferase</keyword>
<dbReference type="InterPro" id="IPR011047">
    <property type="entry name" value="Quinoprotein_ADH-like_sf"/>
</dbReference>
<dbReference type="PANTHER" id="PTHR43289">
    <property type="entry name" value="MITOGEN-ACTIVATED PROTEIN KINASE KINASE KINASE 20-RELATED"/>
    <property type="match status" value="1"/>
</dbReference>
<reference evidence="8" key="1">
    <citation type="journal article" date="2019" name="Int. J. Syst. Evol. Microbiol.">
        <title>The Global Catalogue of Microorganisms (GCM) 10K type strain sequencing project: providing services to taxonomists for standard genome sequencing and annotation.</title>
        <authorList>
            <consortium name="The Broad Institute Genomics Platform"/>
            <consortium name="The Broad Institute Genome Sequencing Center for Infectious Disease"/>
            <person name="Wu L."/>
            <person name="Ma J."/>
        </authorList>
    </citation>
    <scope>NUCLEOTIDE SEQUENCE [LARGE SCALE GENOMIC DNA]</scope>
    <source>
        <strain evidence="8">JCM 16956</strain>
    </source>
</reference>